<keyword evidence="3 10" id="KW-1134">Transmembrane beta strand</keyword>
<dbReference type="InterPro" id="IPR000531">
    <property type="entry name" value="Beta-barrel_TonB"/>
</dbReference>
<dbReference type="GO" id="GO:0044718">
    <property type="term" value="P:siderophore transmembrane transport"/>
    <property type="evidence" value="ECO:0007669"/>
    <property type="project" value="TreeGrafter"/>
</dbReference>
<evidence type="ECO:0000256" key="2">
    <source>
        <dbReference type="ARBA" id="ARBA00022448"/>
    </source>
</evidence>
<dbReference type="AlphaFoldDB" id="A0A6N3FBS5"/>
<keyword evidence="2 10" id="KW-0813">Transport</keyword>
<proteinExistence type="inferred from homology"/>
<gene>
    <name evidence="14" type="primary">cirA_6</name>
    <name evidence="14" type="ORF">VRLFYP33_02250</name>
</gene>
<dbReference type="RefSeq" id="WP_422106215.1">
    <property type="nucleotide sequence ID" value="NZ_CACRUX010000098.1"/>
</dbReference>
<feature type="domain" description="TonB-dependent receptor-like beta-barrel" evidence="12">
    <location>
        <begin position="145"/>
        <end position="566"/>
    </location>
</feature>
<dbReference type="EMBL" id="CACRUX010000098">
    <property type="protein sequence ID" value="VYU49484.1"/>
    <property type="molecule type" value="Genomic_DNA"/>
</dbReference>
<evidence type="ECO:0000256" key="9">
    <source>
        <dbReference type="ARBA" id="ARBA00023237"/>
    </source>
</evidence>
<reference evidence="14" key="1">
    <citation type="submission" date="2019-11" db="EMBL/GenBank/DDBJ databases">
        <authorList>
            <person name="Feng L."/>
        </authorList>
    </citation>
    <scope>NUCLEOTIDE SEQUENCE</scope>
    <source>
        <strain evidence="14">VrattiLFYP33</strain>
    </source>
</reference>
<keyword evidence="5" id="KW-0732">Signal</keyword>
<evidence type="ECO:0000256" key="11">
    <source>
        <dbReference type="RuleBase" id="RU003357"/>
    </source>
</evidence>
<evidence type="ECO:0000256" key="8">
    <source>
        <dbReference type="ARBA" id="ARBA00023170"/>
    </source>
</evidence>
<evidence type="ECO:0000256" key="4">
    <source>
        <dbReference type="ARBA" id="ARBA00022692"/>
    </source>
</evidence>
<evidence type="ECO:0000259" key="13">
    <source>
        <dbReference type="Pfam" id="PF07715"/>
    </source>
</evidence>
<name>A0A6N3FBS5_9FIRM</name>
<dbReference type="PANTHER" id="PTHR30069:SF29">
    <property type="entry name" value="HEMOGLOBIN AND HEMOGLOBIN-HAPTOGLOBIN-BINDING PROTEIN 1-RELATED"/>
    <property type="match status" value="1"/>
</dbReference>
<accession>A0A6N3FBS5</accession>
<dbReference type="Gene3D" id="2.40.170.20">
    <property type="entry name" value="TonB-dependent receptor, beta-barrel domain"/>
    <property type="match status" value="1"/>
</dbReference>
<dbReference type="Gene3D" id="2.170.130.10">
    <property type="entry name" value="TonB-dependent receptor, plug domain"/>
    <property type="match status" value="1"/>
</dbReference>
<comment type="subcellular location">
    <subcellularLocation>
        <location evidence="1 10">Cell outer membrane</location>
        <topology evidence="1 10">Multi-pass membrane protein</topology>
    </subcellularLocation>
</comment>
<protein>
    <submittedName>
        <fullName evidence="14">Colicin I receptor</fullName>
    </submittedName>
</protein>
<dbReference type="InterPro" id="IPR039426">
    <property type="entry name" value="TonB-dep_rcpt-like"/>
</dbReference>
<feature type="domain" description="TonB-dependent receptor plug" evidence="13">
    <location>
        <begin position="10"/>
        <end position="84"/>
    </location>
</feature>
<dbReference type="InterPro" id="IPR012910">
    <property type="entry name" value="Plug_dom"/>
</dbReference>
<dbReference type="SUPFAM" id="SSF56935">
    <property type="entry name" value="Porins"/>
    <property type="match status" value="1"/>
</dbReference>
<dbReference type="PROSITE" id="PS52016">
    <property type="entry name" value="TONB_DEPENDENT_REC_3"/>
    <property type="match status" value="1"/>
</dbReference>
<keyword evidence="6 11" id="KW-0798">TonB box</keyword>
<evidence type="ECO:0000256" key="1">
    <source>
        <dbReference type="ARBA" id="ARBA00004571"/>
    </source>
</evidence>
<keyword evidence="7 10" id="KW-0472">Membrane</keyword>
<keyword evidence="9 10" id="KW-0998">Cell outer membrane</keyword>
<organism evidence="14">
    <name type="scientific">Veillonella ratti</name>
    <dbReference type="NCBI Taxonomy" id="103892"/>
    <lineage>
        <taxon>Bacteria</taxon>
        <taxon>Bacillati</taxon>
        <taxon>Bacillota</taxon>
        <taxon>Negativicutes</taxon>
        <taxon>Veillonellales</taxon>
        <taxon>Veillonellaceae</taxon>
        <taxon>Veillonella</taxon>
    </lineage>
</organism>
<evidence type="ECO:0000256" key="10">
    <source>
        <dbReference type="PROSITE-ProRule" id="PRU01360"/>
    </source>
</evidence>
<comment type="similarity">
    <text evidence="10 11">Belongs to the TonB-dependent receptor family.</text>
</comment>
<evidence type="ECO:0000256" key="3">
    <source>
        <dbReference type="ARBA" id="ARBA00022452"/>
    </source>
</evidence>
<dbReference type="GO" id="GO:0009279">
    <property type="term" value="C:cell outer membrane"/>
    <property type="evidence" value="ECO:0007669"/>
    <property type="project" value="UniProtKB-SubCell"/>
</dbReference>
<sequence>MMYCRILYVISQSQGFNGTSMGTMTSKIMIRGVEKGTLVLLDGVPLNQDGKYNLDDIPTDIIDSIEVVKGGGTVLYGSEATGGVINIRTKGHVNNQVSVGVGNFGKQRGSLTFGDDRFSIMMSAEHRGFAAEMAGNSYSTGRNKTHYDYDNGNKRSLLWKYKITDGVTFSQYYNTNKNRYLVYNDNNMYKGKLWKVNDYEDRDNLFTLNYDKDTWKGYISYGTQEKTSYQTGVSTRGVKAAKDLYSWRKGHNTNISLQKEFLTDKAVFLIGGDVKFEDMDLRGTATTGSSGMSQSTAVKTGSTQKRNTYSLFASVDYAASEKDNVIVSARQTWANNIKAEQTVNGVSTETKNDSMSKFTPEIQYIHQIDQNTSVYGKVGKSFRLPALTQIFGIGNIYPKLDLKPESGTHYEIGYKKITGKATYKVALFHYDIKDAIEAKVIETHGLIDVEYNNQDQRSTGIELSTVLQHNKEFSSNWGIMFQNPKTRSGKIYGDSDWHSIYNKYQITSGLHYQKDKWSADLMTNFVGNRTSADKYQRHIKPQFFTDLHVAYEPNANQRISLHINNLFDRKDILTNSTSNFYSLGRNYMVDYSYKF</sequence>
<dbReference type="InterPro" id="IPR036942">
    <property type="entry name" value="Beta-barrel_TonB_sf"/>
</dbReference>
<evidence type="ECO:0000256" key="5">
    <source>
        <dbReference type="ARBA" id="ARBA00022729"/>
    </source>
</evidence>
<evidence type="ECO:0000313" key="14">
    <source>
        <dbReference type="EMBL" id="VYU49484.1"/>
    </source>
</evidence>
<keyword evidence="4 10" id="KW-0812">Transmembrane</keyword>
<keyword evidence="8 14" id="KW-0675">Receptor</keyword>
<evidence type="ECO:0000256" key="6">
    <source>
        <dbReference type="ARBA" id="ARBA00023077"/>
    </source>
</evidence>
<dbReference type="InterPro" id="IPR037066">
    <property type="entry name" value="Plug_dom_sf"/>
</dbReference>
<evidence type="ECO:0000256" key="7">
    <source>
        <dbReference type="ARBA" id="ARBA00023136"/>
    </source>
</evidence>
<evidence type="ECO:0000259" key="12">
    <source>
        <dbReference type="Pfam" id="PF00593"/>
    </source>
</evidence>
<dbReference type="Pfam" id="PF07715">
    <property type="entry name" value="Plug"/>
    <property type="match status" value="1"/>
</dbReference>
<dbReference type="Pfam" id="PF00593">
    <property type="entry name" value="TonB_dep_Rec_b-barrel"/>
    <property type="match status" value="1"/>
</dbReference>
<dbReference type="PANTHER" id="PTHR30069">
    <property type="entry name" value="TONB-DEPENDENT OUTER MEMBRANE RECEPTOR"/>
    <property type="match status" value="1"/>
</dbReference>
<dbReference type="GO" id="GO:0015344">
    <property type="term" value="F:siderophore uptake transmembrane transporter activity"/>
    <property type="evidence" value="ECO:0007669"/>
    <property type="project" value="TreeGrafter"/>
</dbReference>